<gene>
    <name evidence="2" type="ORF">SAMN02745975_00903</name>
</gene>
<reference evidence="3" key="1">
    <citation type="submission" date="2016-11" db="EMBL/GenBank/DDBJ databases">
        <authorList>
            <person name="Varghese N."/>
            <person name="Submissions S."/>
        </authorList>
    </citation>
    <scope>NUCLEOTIDE SEQUENCE [LARGE SCALE GENOMIC DNA]</scope>
    <source>
        <strain evidence="3">DSM 17957</strain>
    </source>
</reference>
<dbReference type="GO" id="GO:0046872">
    <property type="term" value="F:metal ion binding"/>
    <property type="evidence" value="ECO:0007669"/>
    <property type="project" value="UniProtKB-KW"/>
</dbReference>
<dbReference type="Proteomes" id="UP000184536">
    <property type="component" value="Unassembled WGS sequence"/>
</dbReference>
<keyword evidence="3" id="KW-1185">Reference proteome</keyword>
<dbReference type="InterPro" id="IPR002481">
    <property type="entry name" value="FUR"/>
</dbReference>
<keyword evidence="1" id="KW-0479">Metal-binding</keyword>
<dbReference type="OrthoDB" id="1953730at2"/>
<dbReference type="InterPro" id="IPR036388">
    <property type="entry name" value="WH-like_DNA-bd_sf"/>
</dbReference>
<feature type="binding site" evidence="1">
    <location>
        <position position="125"/>
    </location>
    <ligand>
        <name>Zn(2+)</name>
        <dbReference type="ChEBI" id="CHEBI:29105"/>
    </ligand>
</feature>
<feature type="binding site" evidence="1">
    <location>
        <position position="128"/>
    </location>
    <ligand>
        <name>Zn(2+)</name>
        <dbReference type="ChEBI" id="CHEBI:29105"/>
    </ligand>
</feature>
<dbReference type="Pfam" id="PF01475">
    <property type="entry name" value="FUR"/>
    <property type="match status" value="1"/>
</dbReference>
<name>A0A1M6F493_9FIRM</name>
<feature type="binding site" evidence="1">
    <location>
        <position position="90"/>
    </location>
    <ligand>
        <name>Zn(2+)</name>
        <dbReference type="ChEBI" id="CHEBI:29105"/>
    </ligand>
</feature>
<dbReference type="AlphaFoldDB" id="A0A1M6F493"/>
<keyword evidence="1" id="KW-0862">Zinc</keyword>
<sequence length="133" mass="15197">MKLKNSTSRVSRKEELIYQIFRQKEGTALSVYDIEAAVNIDKQTMTIRTIYRVMDQLLSKRIIYCSTLKDGTRYFMLSNYYDIELTCHMCGWKSKTAASVKLQYPDNPLSSICVMGGKIDLLGVCQECSKLVG</sequence>
<evidence type="ECO:0000313" key="2">
    <source>
        <dbReference type="EMBL" id="SHI92476.1"/>
    </source>
</evidence>
<evidence type="ECO:0000256" key="1">
    <source>
        <dbReference type="PIRSR" id="PIRSR602481-1"/>
    </source>
</evidence>
<proteinExistence type="predicted"/>
<dbReference type="EMBL" id="FQZV01000010">
    <property type="protein sequence ID" value="SHI92476.1"/>
    <property type="molecule type" value="Genomic_DNA"/>
</dbReference>
<organism evidence="2 3">
    <name type="scientific">Geosporobacter subterraneus DSM 17957</name>
    <dbReference type="NCBI Taxonomy" id="1121919"/>
    <lineage>
        <taxon>Bacteria</taxon>
        <taxon>Bacillati</taxon>
        <taxon>Bacillota</taxon>
        <taxon>Clostridia</taxon>
        <taxon>Peptostreptococcales</taxon>
        <taxon>Thermotaleaceae</taxon>
        <taxon>Geosporobacter</taxon>
    </lineage>
</organism>
<dbReference type="GO" id="GO:0003700">
    <property type="term" value="F:DNA-binding transcription factor activity"/>
    <property type="evidence" value="ECO:0007669"/>
    <property type="project" value="InterPro"/>
</dbReference>
<accession>A0A1M6F493</accession>
<protein>
    <submittedName>
        <fullName evidence="2">Fe2+ or Zn2+ uptake regulation protein</fullName>
    </submittedName>
</protein>
<dbReference type="STRING" id="1121919.SAMN02745975_00903"/>
<dbReference type="InterPro" id="IPR036390">
    <property type="entry name" value="WH_DNA-bd_sf"/>
</dbReference>
<dbReference type="Gene3D" id="1.10.10.10">
    <property type="entry name" value="Winged helix-like DNA-binding domain superfamily/Winged helix DNA-binding domain"/>
    <property type="match status" value="1"/>
</dbReference>
<comment type="cofactor">
    <cofactor evidence="1">
        <name>Zn(2+)</name>
        <dbReference type="ChEBI" id="CHEBI:29105"/>
    </cofactor>
    <text evidence="1">Binds 1 zinc ion per subunit.</text>
</comment>
<evidence type="ECO:0000313" key="3">
    <source>
        <dbReference type="Proteomes" id="UP000184536"/>
    </source>
</evidence>
<dbReference type="RefSeq" id="WP_110940174.1">
    <property type="nucleotide sequence ID" value="NZ_FQZV01000010.1"/>
</dbReference>
<feature type="binding site" evidence="1">
    <location>
        <position position="87"/>
    </location>
    <ligand>
        <name>Zn(2+)</name>
        <dbReference type="ChEBI" id="CHEBI:29105"/>
    </ligand>
</feature>
<dbReference type="SUPFAM" id="SSF46785">
    <property type="entry name" value="Winged helix' DNA-binding domain"/>
    <property type="match status" value="1"/>
</dbReference>